<evidence type="ECO:0000256" key="1">
    <source>
        <dbReference type="SAM" id="MobiDB-lite"/>
    </source>
</evidence>
<evidence type="ECO:0000313" key="3">
    <source>
        <dbReference type="EMBL" id="MEB4591008.1"/>
    </source>
</evidence>
<dbReference type="EMBL" id="JAYMYJ010000082">
    <property type="protein sequence ID" value="MEB4591008.1"/>
    <property type="molecule type" value="Genomic_DNA"/>
</dbReference>
<accession>A0ABU6CX71</accession>
<evidence type="ECO:0000313" key="4">
    <source>
        <dbReference type="Proteomes" id="UP001308005"/>
    </source>
</evidence>
<gene>
    <name evidence="3" type="ORF">VSS37_08475</name>
</gene>
<reference evidence="3 4" key="2">
    <citation type="submission" date="2024-01" db="EMBL/GenBank/DDBJ databases">
        <authorList>
            <person name="Xie X."/>
        </authorList>
    </citation>
    <scope>NUCLEOTIDE SEQUENCE [LARGE SCALE GENOMIC DNA]</scope>
    <source>
        <strain evidence="3">SCUT-1</strain>
    </source>
</reference>
<protein>
    <recommendedName>
        <fullName evidence="5">CopL family metal-binding regulatory protein</fullName>
    </recommendedName>
</protein>
<name>A0ABU6CX71_9GAMM</name>
<comment type="caution">
    <text evidence="3">The sequence shown here is derived from an EMBL/GenBank/DDBJ whole genome shotgun (WGS) entry which is preliminary data.</text>
</comment>
<feature type="chain" id="PRO_5046945051" description="CopL family metal-binding regulatory protein" evidence="2">
    <location>
        <begin position="21"/>
        <end position="118"/>
    </location>
</feature>
<feature type="region of interest" description="Disordered" evidence="1">
    <location>
        <begin position="97"/>
        <end position="118"/>
    </location>
</feature>
<proteinExistence type="predicted"/>
<keyword evidence="2" id="KW-0732">Signal</keyword>
<sequence>MHKRLVTLLILLMIALPVWSASVTCCHLQKAQHARAMESHACCEHAKTNIGQHGHHASSADKGAKTGQCSCDKFQHSQFILSLLTVPMPQPVARFEPESRAPALPPERQETIIRPPIA</sequence>
<organism evidence="3 4">
    <name type="scientific">Candidatus Thiothrix phosphatis</name>
    <dbReference type="NCBI Taxonomy" id="3112415"/>
    <lineage>
        <taxon>Bacteria</taxon>
        <taxon>Pseudomonadati</taxon>
        <taxon>Pseudomonadota</taxon>
        <taxon>Gammaproteobacteria</taxon>
        <taxon>Thiotrichales</taxon>
        <taxon>Thiotrichaceae</taxon>
        <taxon>Thiothrix</taxon>
    </lineage>
</organism>
<dbReference type="RefSeq" id="WP_324694394.1">
    <property type="nucleotide sequence ID" value="NZ_JAYMYJ010000082.1"/>
</dbReference>
<dbReference type="Proteomes" id="UP001308005">
    <property type="component" value="Unassembled WGS sequence"/>
</dbReference>
<evidence type="ECO:0008006" key="5">
    <source>
        <dbReference type="Google" id="ProtNLM"/>
    </source>
</evidence>
<reference evidence="4" key="1">
    <citation type="submission" date="2023-07" db="EMBL/GenBank/DDBJ databases">
        <title>The carbon used by Thiothrix.</title>
        <authorList>
            <person name="Chen L."/>
        </authorList>
    </citation>
    <scope>NUCLEOTIDE SEQUENCE [LARGE SCALE GENOMIC DNA]</scope>
</reference>
<evidence type="ECO:0000256" key="2">
    <source>
        <dbReference type="SAM" id="SignalP"/>
    </source>
</evidence>
<feature type="signal peptide" evidence="2">
    <location>
        <begin position="1"/>
        <end position="20"/>
    </location>
</feature>
<keyword evidence="4" id="KW-1185">Reference proteome</keyword>